<dbReference type="Proteomes" id="UP000239590">
    <property type="component" value="Unassembled WGS sequence"/>
</dbReference>
<dbReference type="AlphaFoldDB" id="A0A2S7IHZ2"/>
<proteinExistence type="predicted"/>
<dbReference type="Pfam" id="PF00702">
    <property type="entry name" value="Hydrolase"/>
    <property type="match status" value="1"/>
</dbReference>
<keyword evidence="3" id="KW-1185">Reference proteome</keyword>
<dbReference type="InterPro" id="IPR023198">
    <property type="entry name" value="PGP-like_dom2"/>
</dbReference>
<evidence type="ECO:0000313" key="2">
    <source>
        <dbReference type="EMBL" id="PQA55609.1"/>
    </source>
</evidence>
<evidence type="ECO:0000256" key="1">
    <source>
        <dbReference type="ARBA" id="ARBA00022801"/>
    </source>
</evidence>
<dbReference type="RefSeq" id="WP_104715070.1">
    <property type="nucleotide sequence ID" value="NZ_PTRA01000004.1"/>
</dbReference>
<keyword evidence="1 2" id="KW-0378">Hydrolase</keyword>
<dbReference type="Gene3D" id="3.40.50.1000">
    <property type="entry name" value="HAD superfamily/HAD-like"/>
    <property type="match status" value="1"/>
</dbReference>
<reference evidence="3" key="1">
    <citation type="submission" date="2018-02" db="EMBL/GenBank/DDBJ databases">
        <title>Genome sequencing of Solimonas sp. HR-BB.</title>
        <authorList>
            <person name="Lee Y."/>
            <person name="Jeon C.O."/>
        </authorList>
    </citation>
    <scope>NUCLEOTIDE SEQUENCE [LARGE SCALE GENOMIC DNA]</scope>
    <source>
        <strain evidence="3">HR-U</strain>
    </source>
</reference>
<organism evidence="2 3">
    <name type="scientific">Siphonobacter curvatus</name>
    <dbReference type="NCBI Taxonomy" id="2094562"/>
    <lineage>
        <taxon>Bacteria</taxon>
        <taxon>Pseudomonadati</taxon>
        <taxon>Bacteroidota</taxon>
        <taxon>Cytophagia</taxon>
        <taxon>Cytophagales</taxon>
        <taxon>Cytophagaceae</taxon>
        <taxon>Siphonobacter</taxon>
    </lineage>
</organism>
<accession>A0A2S7IHZ2</accession>
<dbReference type="InterPro" id="IPR051540">
    <property type="entry name" value="S-2-haloacid_dehalogenase"/>
</dbReference>
<dbReference type="SFLD" id="SFLDG01129">
    <property type="entry name" value="C1.5:_HAD__Beta-PGM__Phosphata"/>
    <property type="match status" value="1"/>
</dbReference>
<dbReference type="SUPFAM" id="SSF56784">
    <property type="entry name" value="HAD-like"/>
    <property type="match status" value="1"/>
</dbReference>
<comment type="caution">
    <text evidence="2">The sequence shown here is derived from an EMBL/GenBank/DDBJ whole genome shotgun (WGS) entry which is preliminary data.</text>
</comment>
<gene>
    <name evidence="2" type="ORF">C5O19_19535</name>
</gene>
<name>A0A2S7IHZ2_9BACT</name>
<dbReference type="PANTHER" id="PTHR43316:SF8">
    <property type="entry name" value="HAD FAMILY HYDROLASE"/>
    <property type="match status" value="1"/>
</dbReference>
<dbReference type="OrthoDB" id="6101375at2"/>
<dbReference type="InterPro" id="IPR036412">
    <property type="entry name" value="HAD-like_sf"/>
</dbReference>
<sequence>MSLKVIAFDADDTLWVNEPYFQETERKFCALLEDFLPHHTVSQELFKTEINNLSVYGYGVKGFMLSMIETALTVTDYNVRPEVIAKAIEYGKELLQKPIELLDGVQETLASLKDSYRLVVATKGDLLDQERKLKKSGLEHFFHHIEIMSDKKEADYLKLIKHLDIKPEEFMMIGNSIKSDVLPVLNIGGHAIHVPYHTTWLHEQIEHTLEHPNFRTAKHLNECVACITSL</sequence>
<dbReference type="PANTHER" id="PTHR43316">
    <property type="entry name" value="HYDROLASE, HALOACID DELAHOGENASE-RELATED"/>
    <property type="match status" value="1"/>
</dbReference>
<evidence type="ECO:0000313" key="3">
    <source>
        <dbReference type="Proteomes" id="UP000239590"/>
    </source>
</evidence>
<dbReference type="SFLD" id="SFLDS00003">
    <property type="entry name" value="Haloacid_Dehalogenase"/>
    <property type="match status" value="1"/>
</dbReference>
<dbReference type="GO" id="GO:0016787">
    <property type="term" value="F:hydrolase activity"/>
    <property type="evidence" value="ECO:0007669"/>
    <property type="project" value="UniProtKB-KW"/>
</dbReference>
<dbReference type="Gene3D" id="1.10.150.240">
    <property type="entry name" value="Putative phosphatase, domain 2"/>
    <property type="match status" value="1"/>
</dbReference>
<dbReference type="InterPro" id="IPR023214">
    <property type="entry name" value="HAD_sf"/>
</dbReference>
<dbReference type="CDD" id="cd07515">
    <property type="entry name" value="HAD-like"/>
    <property type="match status" value="1"/>
</dbReference>
<dbReference type="EMBL" id="PTRA01000004">
    <property type="protein sequence ID" value="PQA55609.1"/>
    <property type="molecule type" value="Genomic_DNA"/>
</dbReference>
<protein>
    <submittedName>
        <fullName evidence="2">HAD family hydrolase</fullName>
    </submittedName>
</protein>